<dbReference type="PANTHER" id="PTHR10916:SF0">
    <property type="entry name" value="LARGE RIBOSOMAL SUBUNIT PROTEIN UL29C"/>
    <property type="match status" value="1"/>
</dbReference>
<dbReference type="InterPro" id="IPR050063">
    <property type="entry name" value="Ribosomal_protein_uL29"/>
</dbReference>
<evidence type="ECO:0000256" key="5">
    <source>
        <dbReference type="HAMAP-Rule" id="MF_00374"/>
    </source>
</evidence>
<proteinExistence type="inferred from homology"/>
<dbReference type="GO" id="GO:0022625">
    <property type="term" value="C:cytosolic large ribosomal subunit"/>
    <property type="evidence" value="ECO:0007669"/>
    <property type="project" value="TreeGrafter"/>
</dbReference>
<dbReference type="EMBL" id="QYRN01000004">
    <property type="protein sequence ID" value="RIY01517.1"/>
    <property type="molecule type" value="Genomic_DNA"/>
</dbReference>
<name>A0A3A1WNE4_9HYPH</name>
<evidence type="ECO:0000313" key="7">
    <source>
        <dbReference type="Proteomes" id="UP000265750"/>
    </source>
</evidence>
<dbReference type="InterPro" id="IPR018254">
    <property type="entry name" value="Ribosomal_uL29_CS"/>
</dbReference>
<dbReference type="HAMAP" id="MF_00374">
    <property type="entry name" value="Ribosomal_uL29"/>
    <property type="match status" value="1"/>
</dbReference>
<evidence type="ECO:0000256" key="1">
    <source>
        <dbReference type="ARBA" id="ARBA00009254"/>
    </source>
</evidence>
<dbReference type="PROSITE" id="PS00579">
    <property type="entry name" value="RIBOSOMAL_L29"/>
    <property type="match status" value="1"/>
</dbReference>
<dbReference type="OrthoDB" id="9815192at2"/>
<dbReference type="InterPro" id="IPR001854">
    <property type="entry name" value="Ribosomal_uL29"/>
</dbReference>
<comment type="caution">
    <text evidence="6">The sequence shown here is derived from an EMBL/GenBank/DDBJ whole genome shotgun (WGS) entry which is preliminary data.</text>
</comment>
<evidence type="ECO:0000256" key="4">
    <source>
        <dbReference type="ARBA" id="ARBA00035204"/>
    </source>
</evidence>
<dbReference type="Proteomes" id="UP000265750">
    <property type="component" value="Unassembled WGS sequence"/>
</dbReference>
<evidence type="ECO:0000256" key="2">
    <source>
        <dbReference type="ARBA" id="ARBA00022980"/>
    </source>
</evidence>
<keyword evidence="7" id="KW-1185">Reference proteome</keyword>
<organism evidence="6 7">
    <name type="scientific">Aureimonas flava</name>
    <dbReference type="NCBI Taxonomy" id="2320271"/>
    <lineage>
        <taxon>Bacteria</taxon>
        <taxon>Pseudomonadati</taxon>
        <taxon>Pseudomonadota</taxon>
        <taxon>Alphaproteobacteria</taxon>
        <taxon>Hyphomicrobiales</taxon>
        <taxon>Aurantimonadaceae</taxon>
        <taxon>Aureimonas</taxon>
    </lineage>
</organism>
<gene>
    <name evidence="5" type="primary">rpmC</name>
    <name evidence="6" type="ORF">D3218_09240</name>
</gene>
<dbReference type="PANTHER" id="PTHR10916">
    <property type="entry name" value="60S RIBOSOMAL PROTEIN L35/50S RIBOSOMAL PROTEIN L29"/>
    <property type="match status" value="1"/>
</dbReference>
<dbReference type="Pfam" id="PF00831">
    <property type="entry name" value="Ribosomal_L29"/>
    <property type="match status" value="1"/>
</dbReference>
<dbReference type="GO" id="GO:0006412">
    <property type="term" value="P:translation"/>
    <property type="evidence" value="ECO:0007669"/>
    <property type="project" value="UniProtKB-UniRule"/>
</dbReference>
<evidence type="ECO:0000313" key="6">
    <source>
        <dbReference type="EMBL" id="RIY01517.1"/>
    </source>
</evidence>
<dbReference type="CDD" id="cd00427">
    <property type="entry name" value="Ribosomal_L29_HIP"/>
    <property type="match status" value="1"/>
</dbReference>
<keyword evidence="2 5" id="KW-0689">Ribosomal protein</keyword>
<dbReference type="NCBIfam" id="TIGR00012">
    <property type="entry name" value="L29"/>
    <property type="match status" value="1"/>
</dbReference>
<dbReference type="AlphaFoldDB" id="A0A3A1WNE4"/>
<dbReference type="Gene3D" id="1.10.287.310">
    <property type="match status" value="1"/>
</dbReference>
<dbReference type="GO" id="GO:0003735">
    <property type="term" value="F:structural constituent of ribosome"/>
    <property type="evidence" value="ECO:0007669"/>
    <property type="project" value="InterPro"/>
</dbReference>
<dbReference type="InterPro" id="IPR036049">
    <property type="entry name" value="Ribosomal_uL29_sf"/>
</dbReference>
<accession>A0A3A1WNE4</accession>
<dbReference type="SUPFAM" id="SSF46561">
    <property type="entry name" value="Ribosomal protein L29 (L29p)"/>
    <property type="match status" value="1"/>
</dbReference>
<evidence type="ECO:0000256" key="3">
    <source>
        <dbReference type="ARBA" id="ARBA00023274"/>
    </source>
</evidence>
<dbReference type="RefSeq" id="WP_119539727.1">
    <property type="nucleotide sequence ID" value="NZ_QYRN01000004.1"/>
</dbReference>
<dbReference type="FunFam" id="1.10.287.310:FF:000001">
    <property type="entry name" value="50S ribosomal protein L29"/>
    <property type="match status" value="1"/>
</dbReference>
<keyword evidence="3 5" id="KW-0687">Ribonucleoprotein</keyword>
<reference evidence="7" key="1">
    <citation type="submission" date="2018-09" db="EMBL/GenBank/DDBJ databases">
        <authorList>
            <person name="Tuo L."/>
        </authorList>
    </citation>
    <scope>NUCLEOTIDE SEQUENCE [LARGE SCALE GENOMIC DNA]</scope>
    <source>
        <strain evidence="7">M2BS4Y-1</strain>
    </source>
</reference>
<sequence length="66" mass="7360">MKASDLTTKTQDELTAELGKLKKEQFNLRFQGATGQLENTSRVKEVRRDIARIKTIARQKAGAAKA</sequence>
<protein>
    <recommendedName>
        <fullName evidence="4 5">Large ribosomal subunit protein uL29</fullName>
    </recommendedName>
</protein>
<comment type="similarity">
    <text evidence="1 5">Belongs to the universal ribosomal protein uL29 family.</text>
</comment>